<sequence length="270" mass="29637">MSIVDEPGWKTIKIKGTHQENVSEAIAAEFPLTLMLDGHEFATIVCSPGQLEDLVVGFLASEGVIRTAAEIKEIQVDVYTGFSHIALHKPVQPDQFDHSSRMIGSCCGKSRQFYFKSDARVAKTITSELEVTVDQCMQLMKRLMNSSPEFERTGGVHNAALATPTDLLFTRTDIGRHNALDKVFGAMLQGNIPARGKLVVFSGRVSSEVLLKISKMGIGIILSKSAVTDLAVKLADELGITVIGFLRGDRMNIYTRPDRVLGIDPYLQRD</sequence>
<organism evidence="4 5">
    <name type="scientific">Oceanobacillus indicireducens</name>
    <dbReference type="NCBI Taxonomy" id="1004261"/>
    <lineage>
        <taxon>Bacteria</taxon>
        <taxon>Bacillati</taxon>
        <taxon>Bacillota</taxon>
        <taxon>Bacilli</taxon>
        <taxon>Bacillales</taxon>
        <taxon>Bacillaceae</taxon>
        <taxon>Oceanobacillus</taxon>
    </lineage>
</organism>
<comment type="caution">
    <text evidence="4">The sequence shown here is derived from an EMBL/GenBank/DDBJ whole genome shotgun (WGS) entry which is preliminary data.</text>
</comment>
<dbReference type="PANTHER" id="PTHR30592">
    <property type="entry name" value="FORMATE DEHYDROGENASE"/>
    <property type="match status" value="1"/>
</dbReference>
<keyword evidence="2 3" id="KW-0501">Molybdenum cofactor biosynthesis</keyword>
<dbReference type="AlphaFoldDB" id="A0A917Y2R1"/>
<gene>
    <name evidence="3 4" type="primary">fdhD</name>
    <name evidence="4" type="ORF">GCM10007971_30980</name>
</gene>
<dbReference type="GO" id="GO:0006777">
    <property type="term" value="P:Mo-molybdopterin cofactor biosynthetic process"/>
    <property type="evidence" value="ECO:0007669"/>
    <property type="project" value="UniProtKB-UniRule"/>
</dbReference>
<dbReference type="SUPFAM" id="SSF53927">
    <property type="entry name" value="Cytidine deaminase-like"/>
    <property type="match status" value="1"/>
</dbReference>
<dbReference type="HAMAP" id="MF_00187">
    <property type="entry name" value="FdhD"/>
    <property type="match status" value="1"/>
</dbReference>
<evidence type="ECO:0000256" key="1">
    <source>
        <dbReference type="ARBA" id="ARBA00022490"/>
    </source>
</evidence>
<comment type="function">
    <text evidence="3">Required for formate dehydrogenase (FDH) activity. Acts as a sulfur carrier protein that transfers sulfur from IscS to the molybdenum cofactor prior to its insertion into FDH.</text>
</comment>
<dbReference type="RefSeq" id="WP_188858676.1">
    <property type="nucleotide sequence ID" value="NZ_BMOS01000028.1"/>
</dbReference>
<proteinExistence type="inferred from homology"/>
<evidence type="ECO:0000313" key="4">
    <source>
        <dbReference type="EMBL" id="GGN63769.1"/>
    </source>
</evidence>
<dbReference type="GO" id="GO:0097163">
    <property type="term" value="F:sulfur carrier activity"/>
    <property type="evidence" value="ECO:0007669"/>
    <property type="project" value="UniProtKB-UniRule"/>
</dbReference>
<dbReference type="InterPro" id="IPR016193">
    <property type="entry name" value="Cytidine_deaminase-like"/>
</dbReference>
<name>A0A917Y2R1_9BACI</name>
<dbReference type="PANTHER" id="PTHR30592:SF1">
    <property type="entry name" value="SULFUR CARRIER PROTEIN FDHD"/>
    <property type="match status" value="1"/>
</dbReference>
<evidence type="ECO:0000256" key="3">
    <source>
        <dbReference type="HAMAP-Rule" id="MF_00187"/>
    </source>
</evidence>
<comment type="similarity">
    <text evidence="3">Belongs to the FdhD family.</text>
</comment>
<dbReference type="Proteomes" id="UP000624041">
    <property type="component" value="Unassembled WGS sequence"/>
</dbReference>
<dbReference type="Pfam" id="PF02634">
    <property type="entry name" value="FdhD-NarQ"/>
    <property type="match status" value="1"/>
</dbReference>
<keyword evidence="1 3" id="KW-0963">Cytoplasm</keyword>
<dbReference type="GO" id="GO:0016783">
    <property type="term" value="F:sulfurtransferase activity"/>
    <property type="evidence" value="ECO:0007669"/>
    <property type="project" value="InterPro"/>
</dbReference>
<protein>
    <recommendedName>
        <fullName evidence="3">Sulfur carrier protein FdhD</fullName>
    </recommendedName>
</protein>
<accession>A0A917Y2R1</accession>
<reference evidence="4" key="1">
    <citation type="journal article" date="2014" name="Int. J. Syst. Evol. Microbiol.">
        <title>Complete genome sequence of Corynebacterium casei LMG S-19264T (=DSM 44701T), isolated from a smear-ripened cheese.</title>
        <authorList>
            <consortium name="US DOE Joint Genome Institute (JGI-PGF)"/>
            <person name="Walter F."/>
            <person name="Albersmeier A."/>
            <person name="Kalinowski J."/>
            <person name="Ruckert C."/>
        </authorList>
    </citation>
    <scope>NUCLEOTIDE SEQUENCE</scope>
    <source>
        <strain evidence="4">JCM 17251</strain>
    </source>
</reference>
<comment type="subcellular location">
    <subcellularLocation>
        <location evidence="3">Cytoplasm</location>
    </subcellularLocation>
</comment>
<dbReference type="GO" id="GO:0005737">
    <property type="term" value="C:cytoplasm"/>
    <property type="evidence" value="ECO:0007669"/>
    <property type="project" value="UniProtKB-SubCell"/>
</dbReference>
<dbReference type="InterPro" id="IPR003786">
    <property type="entry name" value="FdhD"/>
</dbReference>
<feature type="binding site" evidence="3">
    <location>
        <begin position="245"/>
        <end position="250"/>
    </location>
    <ligand>
        <name>Mo-bis(molybdopterin guanine dinucleotide)</name>
        <dbReference type="ChEBI" id="CHEBI:60539"/>
    </ligand>
</feature>
<evidence type="ECO:0000313" key="5">
    <source>
        <dbReference type="Proteomes" id="UP000624041"/>
    </source>
</evidence>
<keyword evidence="5" id="KW-1185">Reference proteome</keyword>
<dbReference type="NCBIfam" id="TIGR00129">
    <property type="entry name" value="fdhD_narQ"/>
    <property type="match status" value="1"/>
</dbReference>
<dbReference type="PIRSF" id="PIRSF015626">
    <property type="entry name" value="FdhD"/>
    <property type="match status" value="1"/>
</dbReference>
<dbReference type="Gene3D" id="3.40.140.10">
    <property type="entry name" value="Cytidine Deaminase, domain 2"/>
    <property type="match status" value="1"/>
</dbReference>
<feature type="active site" description="Cysteine persulfide intermediate" evidence="3">
    <location>
        <position position="107"/>
    </location>
</feature>
<evidence type="ECO:0000256" key="2">
    <source>
        <dbReference type="ARBA" id="ARBA00023150"/>
    </source>
</evidence>
<reference evidence="4" key="2">
    <citation type="submission" date="2020-09" db="EMBL/GenBank/DDBJ databases">
        <authorList>
            <person name="Sun Q."/>
            <person name="Ohkuma M."/>
        </authorList>
    </citation>
    <scope>NUCLEOTIDE SEQUENCE</scope>
    <source>
        <strain evidence="4">JCM 17251</strain>
    </source>
</reference>
<dbReference type="Gene3D" id="3.10.20.10">
    <property type="match status" value="1"/>
</dbReference>
<dbReference type="EMBL" id="BMOS01000028">
    <property type="protein sequence ID" value="GGN63769.1"/>
    <property type="molecule type" value="Genomic_DNA"/>
</dbReference>